<accession>A0ABU4H8Z8</accession>
<reference evidence="1 2" key="1">
    <citation type="journal article" date="2022" name="bioRxiv">
        <title>Prophages regulate Shewanella fidelis 3313 motility and biofilm formation: implications for gut colonization dynamics in Ciona robusta.</title>
        <authorList>
            <person name="Natarajan O."/>
            <person name="Gibboney S.L."/>
            <person name="Young M.N."/>
            <person name="Lim S.J."/>
            <person name="Pluta N."/>
            <person name="Atkinson C.G."/>
            <person name="Leigh B.A."/>
            <person name="Liberti A."/>
            <person name="Kees E.D."/>
            <person name="Breitbart M."/>
            <person name="Gralnick J.A."/>
            <person name="Dishaw L.J."/>
        </authorList>
    </citation>
    <scope>NUCLEOTIDE SEQUENCE [LARGE SCALE GENOMIC DNA]</scope>
    <source>
        <strain evidence="1 2">JG4066</strain>
    </source>
</reference>
<dbReference type="Proteomes" id="UP001271263">
    <property type="component" value="Unassembled WGS sequence"/>
</dbReference>
<gene>
    <name evidence="1" type="ORF">OS134_06485</name>
</gene>
<dbReference type="RefSeq" id="WP_318346724.1">
    <property type="nucleotide sequence ID" value="NZ_JAPMLD010000002.1"/>
</dbReference>
<proteinExistence type="predicted"/>
<keyword evidence="2" id="KW-1185">Reference proteome</keyword>
<sequence length="609" mass="68505">MNNFSIGAVDLVENPQPLEYKPQDLTSPRAGFFASEIDKRQKQALDLDLMRRNQHYFASDLSPAGRSKTEKARLVKDCKSPTRSRSTVESAKKSQALAAFYGYLNRKGVKGVNLGEKSTLDVVQPVALTPAATIAHIPEVGTVNTETGEVMPALTDKSAIVRLSHRAWADEYRMRVTTNASPLSPPPSQAGDRHTKFLTTRAAKNILDSGAYVAAVRGGYSTFLTLTFNAEARERINSGDSTIGAECSRFFDALQKMYQRGWSVDNEVLKTRQGFKCIGFDGEEIKEQSRQTFNSIGASEVIEPDGDKLDYLWVAEAPTKPKVVSRRNGFECYGEVKPNPHCHVLMRWNVEPYLFHDWAHRIESLWGQGFAKLERIKNPQAASGYMLKALGYLLKGEQESDQGEIKGNRYNISKSARALPWENIASFHAEHMSSLIGEIKCKFENRAKPTLHKIKQAKKSLDKSIRDKAFLKSTKQNLSKVNIRIKAIEKSISDFKADLRKSPVRANDYMITFKGGDSLRTFLNWAVGVRGWNATDSSQAPEKSPLEKMLTSARAGIRKTYSRVRNRFIEKQILWGEWLAEKLPPQVDNEKLAAEYAANYKEYELCQMN</sequence>
<name>A0ABU4H8Z8_9GAMM</name>
<evidence type="ECO:0000313" key="2">
    <source>
        <dbReference type="Proteomes" id="UP001271263"/>
    </source>
</evidence>
<evidence type="ECO:0000313" key="1">
    <source>
        <dbReference type="EMBL" id="MDW4823713.1"/>
    </source>
</evidence>
<comment type="caution">
    <text evidence="1">The sequence shown here is derived from an EMBL/GenBank/DDBJ whole genome shotgun (WGS) entry which is preliminary data.</text>
</comment>
<protein>
    <submittedName>
        <fullName evidence="1">Uncharacterized protein</fullName>
    </submittedName>
</protein>
<dbReference type="EMBL" id="JAPMLD010000002">
    <property type="protein sequence ID" value="MDW4823713.1"/>
    <property type="molecule type" value="Genomic_DNA"/>
</dbReference>
<organism evidence="1 2">
    <name type="scientific">Shewanella fidelis</name>
    <dbReference type="NCBI Taxonomy" id="173509"/>
    <lineage>
        <taxon>Bacteria</taxon>
        <taxon>Pseudomonadati</taxon>
        <taxon>Pseudomonadota</taxon>
        <taxon>Gammaproteobacteria</taxon>
        <taxon>Alteromonadales</taxon>
        <taxon>Shewanellaceae</taxon>
        <taxon>Shewanella</taxon>
    </lineage>
</organism>